<dbReference type="RefSeq" id="WP_158674994.1">
    <property type="nucleotide sequence ID" value="NZ_AP018437.1"/>
</dbReference>
<dbReference type="Gene3D" id="3.40.50.450">
    <property type="match status" value="1"/>
</dbReference>
<comment type="caution">
    <text evidence="1">The sequence shown here is derived from an EMBL/GenBank/DDBJ whole genome shotgun (WGS) entry which is preliminary data.</text>
</comment>
<gene>
    <name evidence="1" type="ORF">DFR64_1484</name>
</gene>
<dbReference type="SUPFAM" id="SSF52309">
    <property type="entry name" value="N-(deoxy)ribosyltransferase-like"/>
    <property type="match status" value="1"/>
</dbReference>
<keyword evidence="1" id="KW-0808">Transferase</keyword>
<dbReference type="Proteomes" id="UP000256388">
    <property type="component" value="Unassembled WGS sequence"/>
</dbReference>
<organism evidence="1 2">
    <name type="scientific">Pelolinea submarina</name>
    <dbReference type="NCBI Taxonomy" id="913107"/>
    <lineage>
        <taxon>Bacteria</taxon>
        <taxon>Bacillati</taxon>
        <taxon>Chloroflexota</taxon>
        <taxon>Anaerolineae</taxon>
        <taxon>Anaerolineales</taxon>
        <taxon>Anaerolineaceae</taxon>
        <taxon>Pelolinea</taxon>
    </lineage>
</organism>
<name>A0A347ZRC1_9CHLR</name>
<accession>A0A347ZRC1</accession>
<dbReference type="AlphaFoldDB" id="A0A347ZRC1"/>
<proteinExistence type="predicted"/>
<dbReference type="EMBL" id="QUMS01000001">
    <property type="protein sequence ID" value="REG11592.1"/>
    <property type="molecule type" value="Genomic_DNA"/>
</dbReference>
<dbReference type="InterPro" id="IPR007710">
    <property type="entry name" value="Nucleoside_deoxyribTrfase"/>
</dbReference>
<evidence type="ECO:0000313" key="2">
    <source>
        <dbReference type="Proteomes" id="UP000256388"/>
    </source>
</evidence>
<reference evidence="1 2" key="1">
    <citation type="submission" date="2018-08" db="EMBL/GenBank/DDBJ databases">
        <title>Genomic Encyclopedia of Type Strains, Phase IV (KMG-IV): sequencing the most valuable type-strain genomes for metagenomic binning, comparative biology and taxonomic classification.</title>
        <authorList>
            <person name="Goeker M."/>
        </authorList>
    </citation>
    <scope>NUCLEOTIDE SEQUENCE [LARGE SCALE GENOMIC DNA]</scope>
    <source>
        <strain evidence="1 2">DSM 23923</strain>
    </source>
</reference>
<keyword evidence="2" id="KW-1185">Reference proteome</keyword>
<protein>
    <submittedName>
        <fullName evidence="1">Nucleoside 2-deoxyribosyltransferase-like protein</fullName>
    </submittedName>
</protein>
<sequence length="169" mass="18463">MKIYFAAPQNTPYQRNYVQSCVQQLQAAGHEVALAADRYIDHQPAFEVALEAEGEKLYSDQSKAGRLAKSVFAAEVFQANYAQLAGADALVALLDGSQVDDRVACEIGVFYGLMRENPTKFGIIGLATDARCLRRRDSTYGVNIFTVGTLEEVGHVVETIEDVIEALKG</sequence>
<dbReference type="Pfam" id="PF05014">
    <property type="entry name" value="Nuc_deoxyrib_tr"/>
    <property type="match status" value="1"/>
</dbReference>
<dbReference type="GO" id="GO:0016740">
    <property type="term" value="F:transferase activity"/>
    <property type="evidence" value="ECO:0007669"/>
    <property type="project" value="UniProtKB-KW"/>
</dbReference>
<evidence type="ECO:0000313" key="1">
    <source>
        <dbReference type="EMBL" id="REG11592.1"/>
    </source>
</evidence>